<dbReference type="Gene3D" id="3.60.130.10">
    <property type="entry name" value="Clavaminate synthase-like"/>
    <property type="match status" value="1"/>
</dbReference>
<evidence type="ECO:0000259" key="6">
    <source>
        <dbReference type="Pfam" id="PF02668"/>
    </source>
</evidence>
<dbReference type="GO" id="GO:0005737">
    <property type="term" value="C:cytoplasm"/>
    <property type="evidence" value="ECO:0007669"/>
    <property type="project" value="TreeGrafter"/>
</dbReference>
<sequence>MTAETTQPAAPAPGLNVQRLSTALGALVTGIDLAEDTTEATVRCLQDLFLEHQVLCIRGQSAVTPSRQLAFAAQWGEVSVHPYVPSIEGYPGLMKIHDPTPVTQRWHADTTHAPCPPALTMLLARVLPPLGGDTMWADAYGAYEQLSPGLRHTLDGLRAVHRGTELAGQAGLERDAVTQTHPVVRTHPLTGRKALFVNGDYTSHFEGWTIEESAPLLEYLYAQVARPELVYRHRWQVGDLVIWDNRCTQHAVVGDTGGAERVLHRVTIAGDRPR</sequence>
<dbReference type="EMBL" id="JAKFHA010000047">
    <property type="protein sequence ID" value="MCF2533326.1"/>
    <property type="molecule type" value="Genomic_DNA"/>
</dbReference>
<dbReference type="InterPro" id="IPR003819">
    <property type="entry name" value="TauD/TfdA-like"/>
</dbReference>
<proteinExistence type="inferred from homology"/>
<dbReference type="InterPro" id="IPR051323">
    <property type="entry name" value="AtsK-like"/>
</dbReference>
<evidence type="ECO:0000313" key="7">
    <source>
        <dbReference type="EMBL" id="MCF2533326.1"/>
    </source>
</evidence>
<reference evidence="7" key="1">
    <citation type="submission" date="2022-01" db="EMBL/GenBank/DDBJ databases">
        <title>Genome-Based Taxonomic Classification of the Phylum Actinobacteria.</title>
        <authorList>
            <person name="Gao Y."/>
        </authorList>
    </citation>
    <scope>NUCLEOTIDE SEQUENCE</scope>
    <source>
        <strain evidence="7">KLBMP 8922</strain>
    </source>
</reference>
<evidence type="ECO:0000256" key="5">
    <source>
        <dbReference type="ARBA" id="ARBA00023004"/>
    </source>
</evidence>
<evidence type="ECO:0000256" key="4">
    <source>
        <dbReference type="ARBA" id="ARBA00023002"/>
    </source>
</evidence>
<dbReference type="Pfam" id="PF02668">
    <property type="entry name" value="TauD"/>
    <property type="match status" value="1"/>
</dbReference>
<keyword evidence="2" id="KW-0479">Metal-binding</keyword>
<dbReference type="PANTHER" id="PTHR30468">
    <property type="entry name" value="ALPHA-KETOGLUTARATE-DEPENDENT SULFONATE DIOXYGENASE"/>
    <property type="match status" value="1"/>
</dbReference>
<keyword evidence="4" id="KW-0560">Oxidoreductase</keyword>
<dbReference type="PANTHER" id="PTHR30468:SF1">
    <property type="entry name" value="ALPHA-KETOGLUTARATE-DEPENDENT SULFONATE DIOXYGENASE"/>
    <property type="match status" value="1"/>
</dbReference>
<protein>
    <submittedName>
        <fullName evidence="7">TauD/TfdA family dioxygenase</fullName>
    </submittedName>
</protein>
<accession>A0AA41U4U4</accession>
<dbReference type="RefSeq" id="WP_235058101.1">
    <property type="nucleotide sequence ID" value="NZ_JAKFHA010000047.1"/>
</dbReference>
<dbReference type="SUPFAM" id="SSF51197">
    <property type="entry name" value="Clavaminate synthase-like"/>
    <property type="match status" value="1"/>
</dbReference>
<keyword evidence="3 7" id="KW-0223">Dioxygenase</keyword>
<dbReference type="GO" id="GO:0046872">
    <property type="term" value="F:metal ion binding"/>
    <property type="evidence" value="ECO:0007669"/>
    <property type="project" value="UniProtKB-KW"/>
</dbReference>
<dbReference type="GO" id="GO:0016706">
    <property type="term" value="F:2-oxoglutarate-dependent dioxygenase activity"/>
    <property type="evidence" value="ECO:0007669"/>
    <property type="project" value="TreeGrafter"/>
</dbReference>
<keyword evidence="8" id="KW-1185">Reference proteome</keyword>
<dbReference type="AlphaFoldDB" id="A0AA41U4U4"/>
<gene>
    <name evidence="7" type="ORF">LZ495_39760</name>
</gene>
<evidence type="ECO:0000256" key="2">
    <source>
        <dbReference type="ARBA" id="ARBA00022723"/>
    </source>
</evidence>
<dbReference type="Proteomes" id="UP001165378">
    <property type="component" value="Unassembled WGS sequence"/>
</dbReference>
<evidence type="ECO:0000256" key="1">
    <source>
        <dbReference type="ARBA" id="ARBA00005896"/>
    </source>
</evidence>
<name>A0AA41U4U4_9ACTN</name>
<comment type="similarity">
    <text evidence="1">Belongs to the TfdA dioxygenase family.</text>
</comment>
<feature type="domain" description="TauD/TfdA-like" evidence="6">
    <location>
        <begin position="18"/>
        <end position="267"/>
    </location>
</feature>
<evidence type="ECO:0000256" key="3">
    <source>
        <dbReference type="ARBA" id="ARBA00022964"/>
    </source>
</evidence>
<organism evidence="7 8">
    <name type="scientific">Yinghuangia soli</name>
    <dbReference type="NCBI Taxonomy" id="2908204"/>
    <lineage>
        <taxon>Bacteria</taxon>
        <taxon>Bacillati</taxon>
        <taxon>Actinomycetota</taxon>
        <taxon>Actinomycetes</taxon>
        <taxon>Kitasatosporales</taxon>
        <taxon>Streptomycetaceae</taxon>
        <taxon>Yinghuangia</taxon>
    </lineage>
</organism>
<keyword evidence="5" id="KW-0408">Iron</keyword>
<comment type="caution">
    <text evidence="7">The sequence shown here is derived from an EMBL/GenBank/DDBJ whole genome shotgun (WGS) entry which is preliminary data.</text>
</comment>
<evidence type="ECO:0000313" key="8">
    <source>
        <dbReference type="Proteomes" id="UP001165378"/>
    </source>
</evidence>
<dbReference type="InterPro" id="IPR042098">
    <property type="entry name" value="TauD-like_sf"/>
</dbReference>